<dbReference type="AlphaFoldDB" id="A0A1B2DBH6"/>
<proteinExistence type="predicted"/>
<organism evidence="2">
    <name type="scientific">Paenibacillus sp. BIHB 4019</name>
    <dbReference type="NCBI Taxonomy" id="1870819"/>
    <lineage>
        <taxon>Bacteria</taxon>
        <taxon>Bacillati</taxon>
        <taxon>Bacillota</taxon>
        <taxon>Bacilli</taxon>
        <taxon>Bacillales</taxon>
        <taxon>Paenibacillaceae</taxon>
        <taxon>Paenibacillus</taxon>
    </lineage>
</organism>
<dbReference type="Pfam" id="PF04186">
    <property type="entry name" value="FxsA"/>
    <property type="match status" value="1"/>
</dbReference>
<dbReference type="PANTHER" id="PTHR35335:SF1">
    <property type="entry name" value="UPF0716 PROTEIN FXSA"/>
    <property type="match status" value="1"/>
</dbReference>
<dbReference type="EMBL" id="CP016808">
    <property type="protein sequence ID" value="ANY65059.1"/>
    <property type="molecule type" value="Genomic_DNA"/>
</dbReference>
<dbReference type="InterPro" id="IPR007313">
    <property type="entry name" value="FxsA"/>
</dbReference>
<evidence type="ECO:0000313" key="2">
    <source>
        <dbReference type="EMBL" id="ANY65059.1"/>
    </source>
</evidence>
<dbReference type="PANTHER" id="PTHR35335">
    <property type="entry name" value="UPF0716 PROTEIN FXSA"/>
    <property type="match status" value="1"/>
</dbReference>
<dbReference type="GO" id="GO:0016020">
    <property type="term" value="C:membrane"/>
    <property type="evidence" value="ECO:0007669"/>
    <property type="project" value="InterPro"/>
</dbReference>
<keyword evidence="1" id="KW-0472">Membrane</keyword>
<keyword evidence="1" id="KW-0812">Transmembrane</keyword>
<dbReference type="RefSeq" id="WP_056039805.1">
    <property type="nucleotide sequence ID" value="NZ_CP016808.1"/>
</dbReference>
<reference evidence="2" key="1">
    <citation type="submission" date="2016-08" db="EMBL/GenBank/DDBJ databases">
        <title>Complete Genome Seqeunce of Paenibacillus sp. BIHB 4019 from tea rhizoplane.</title>
        <authorList>
            <person name="Thakur R."/>
            <person name="Swarnkar M.K."/>
            <person name="Gulati A."/>
        </authorList>
    </citation>
    <scope>NUCLEOTIDE SEQUENCE [LARGE SCALE GENOMIC DNA]</scope>
    <source>
        <strain evidence="2">BIHB4019</strain>
    </source>
</reference>
<evidence type="ECO:0000256" key="1">
    <source>
        <dbReference type="SAM" id="Phobius"/>
    </source>
</evidence>
<protein>
    <submittedName>
        <fullName evidence="2">Membrane protein FxsA</fullName>
    </submittedName>
</protein>
<sequence length="130" mass="14723">MKKWLIAALIILPLIEFWGIVQVGSWLGGWKTFGLIVLFSMVGAYLTLAEGRRVWAEAQLQLQQGQIPGRKLLEGLCVLAGGLLLLIPGFFSDIIGLTFLLPFTRSFYQQIMLHWLEKRIRGGSFSIRKF</sequence>
<feature type="transmembrane region" description="Helical" evidence="1">
    <location>
        <begin position="29"/>
        <end position="51"/>
    </location>
</feature>
<accession>A0A1B2DBH6</accession>
<name>A0A1B2DBH6_9BACL</name>
<keyword evidence="1" id="KW-1133">Transmembrane helix</keyword>
<feature type="transmembrane region" description="Helical" evidence="1">
    <location>
        <begin position="72"/>
        <end position="91"/>
    </location>
</feature>
<gene>
    <name evidence="2" type="ORF">BBD42_00135</name>
</gene>
<dbReference type="NCBIfam" id="NF008528">
    <property type="entry name" value="PRK11463.1-2"/>
    <property type="match status" value="1"/>
</dbReference>